<dbReference type="CDD" id="cd04335">
    <property type="entry name" value="PrdX_deacylase"/>
    <property type="match status" value="1"/>
</dbReference>
<protein>
    <submittedName>
        <fullName evidence="3">Prolyl-tRNA synthetase associated domain-containing protein</fullName>
    </submittedName>
</protein>
<dbReference type="Gene3D" id="3.90.960.10">
    <property type="entry name" value="YbaK/aminoacyl-tRNA synthetase-associated domain"/>
    <property type="match status" value="1"/>
</dbReference>
<dbReference type="PANTHER" id="PTHR31423">
    <property type="entry name" value="YBAK DOMAIN-CONTAINING PROTEIN"/>
    <property type="match status" value="1"/>
</dbReference>
<sequence>MHATPQPTAPATPDDLFARLDSLGLAHETQHHPAVFTVEESKRLRGVLPGAHVKNLFVKDKKSRLFLISAVEDTRIDLKRVHELIGGSGRVSFGSAELLREALGVEPGSVTPFAAINDTAGRVTVVLDARLMDHDRINVHPLVNTMTTGVSREGLLAFLRSTGHEPVVVAFPAPAAEAESAIAE</sequence>
<accession>A0ABT1LB68</accession>
<evidence type="ECO:0000313" key="4">
    <source>
        <dbReference type="Proteomes" id="UP001205890"/>
    </source>
</evidence>
<feature type="domain" description="YbaK/aminoacyl-tRNA synthetase-associated" evidence="2">
    <location>
        <begin position="32"/>
        <end position="156"/>
    </location>
</feature>
<proteinExistence type="inferred from homology"/>
<reference evidence="3 4" key="1">
    <citation type="submission" date="2022-07" db="EMBL/GenBank/DDBJ databases">
        <authorList>
            <person name="Li W.-J."/>
            <person name="Deng Q.-Q."/>
        </authorList>
    </citation>
    <scope>NUCLEOTIDE SEQUENCE [LARGE SCALE GENOMIC DNA]</scope>
    <source>
        <strain evidence="3 4">SYSU M60028</strain>
    </source>
</reference>
<dbReference type="SUPFAM" id="SSF55826">
    <property type="entry name" value="YbaK/ProRS associated domain"/>
    <property type="match status" value="1"/>
</dbReference>
<evidence type="ECO:0000313" key="3">
    <source>
        <dbReference type="EMBL" id="MCP8938730.1"/>
    </source>
</evidence>
<organism evidence="3 4">
    <name type="scientific">Alsobacter ponti</name>
    <dbReference type="NCBI Taxonomy" id="2962936"/>
    <lineage>
        <taxon>Bacteria</taxon>
        <taxon>Pseudomonadati</taxon>
        <taxon>Pseudomonadota</taxon>
        <taxon>Alphaproteobacteria</taxon>
        <taxon>Hyphomicrobiales</taxon>
        <taxon>Alsobacteraceae</taxon>
        <taxon>Alsobacter</taxon>
    </lineage>
</organism>
<dbReference type="InterPro" id="IPR007214">
    <property type="entry name" value="YbaK/aa-tRNA-synth-assoc-dom"/>
</dbReference>
<dbReference type="Pfam" id="PF04073">
    <property type="entry name" value="tRNA_edit"/>
    <property type="match status" value="1"/>
</dbReference>
<dbReference type="InterPro" id="IPR036754">
    <property type="entry name" value="YbaK/aa-tRNA-synt-asso_dom_sf"/>
</dbReference>
<keyword evidence="4" id="KW-1185">Reference proteome</keyword>
<dbReference type="PANTHER" id="PTHR31423:SF3">
    <property type="entry name" value="PROLYL-TRNA SYNTHETASE ASSOCIATED DOMAIN-CONTAINING PROTEIN 1-RELATED"/>
    <property type="match status" value="1"/>
</dbReference>
<name>A0ABT1LB68_9HYPH</name>
<gene>
    <name evidence="3" type="ORF">NK718_09405</name>
</gene>
<comment type="caution">
    <text evidence="3">The sequence shown here is derived from an EMBL/GenBank/DDBJ whole genome shotgun (WGS) entry which is preliminary data.</text>
</comment>
<evidence type="ECO:0000259" key="2">
    <source>
        <dbReference type="Pfam" id="PF04073"/>
    </source>
</evidence>
<dbReference type="EMBL" id="JANCLU010000007">
    <property type="protein sequence ID" value="MCP8938730.1"/>
    <property type="molecule type" value="Genomic_DNA"/>
</dbReference>
<dbReference type="Proteomes" id="UP001205890">
    <property type="component" value="Unassembled WGS sequence"/>
</dbReference>
<dbReference type="InterPro" id="IPR040285">
    <property type="entry name" value="ProX/PRXD1"/>
</dbReference>
<evidence type="ECO:0000256" key="1">
    <source>
        <dbReference type="ARBA" id="ARBA00010201"/>
    </source>
</evidence>
<comment type="similarity">
    <text evidence="1">Belongs to the PRORSD1 family.</text>
</comment>
<dbReference type="RefSeq" id="WP_254740937.1">
    <property type="nucleotide sequence ID" value="NZ_JANCLU010000007.1"/>
</dbReference>